<name>A0A2N0BCG6_9LEPT</name>
<protein>
    <submittedName>
        <fullName evidence="2">Alpha/beta hydrolase</fullName>
    </submittedName>
</protein>
<dbReference type="InterPro" id="IPR022742">
    <property type="entry name" value="Hydrolase_4"/>
</dbReference>
<gene>
    <name evidence="2" type="ORF">CH379_009655</name>
    <name evidence="3" type="ORF">CH379_03810</name>
</gene>
<accession>A0A2N0BCG6</accession>
<dbReference type="PROSITE" id="PS51257">
    <property type="entry name" value="PROKAR_LIPOPROTEIN"/>
    <property type="match status" value="1"/>
</dbReference>
<dbReference type="InterPro" id="IPR029058">
    <property type="entry name" value="AB_hydrolase_fold"/>
</dbReference>
<dbReference type="PANTHER" id="PTHR43194">
    <property type="entry name" value="HYDROLASE ALPHA/BETA FOLD FAMILY"/>
    <property type="match status" value="1"/>
</dbReference>
<dbReference type="Pfam" id="PF12146">
    <property type="entry name" value="Hydrolase_4"/>
    <property type="match status" value="1"/>
</dbReference>
<dbReference type="GO" id="GO:0016787">
    <property type="term" value="F:hydrolase activity"/>
    <property type="evidence" value="ECO:0007669"/>
    <property type="project" value="UniProtKB-KW"/>
</dbReference>
<keyword evidence="2" id="KW-0378">Hydrolase</keyword>
<sequence length="334" mass="37544">MKLYTIVFAIFFFASCGDFSLQRGGFYADKNAETLAAYRRFLPESLKWKNGETPREEYLSWKGFNVHLDRYPNPNSDCKTIVIHGGGGNGRVLGPMAKIVFDSGCEVVAPDLPGFGLTETPKDFKMDYSEWVLLLNDLVDAERKPGQRLYLFGLSIGGMLAYQTVAQNGNVDGLIVTTLADLRKTEVQDAVSIHPILRILGIPLTSWFSYVTDDLFVPIRFLSKMNLITNDPDFSRVFETDPYAGGGRVKFRWLRTASEFSPKTEPQLFRVCPVLLLHPANDPWTPFEISRPFFDAIAGPKKAVLLDGAGHFPYEEPGLGILKKEIRKLLYSKK</sequence>
<dbReference type="Gene3D" id="3.40.50.1820">
    <property type="entry name" value="alpha/beta hydrolase"/>
    <property type="match status" value="1"/>
</dbReference>
<reference evidence="3" key="1">
    <citation type="submission" date="2017-07" db="EMBL/GenBank/DDBJ databases">
        <title>Leptospira spp. isolated from tropical soils.</title>
        <authorList>
            <person name="Thibeaux R."/>
            <person name="Iraola G."/>
            <person name="Ferres I."/>
            <person name="Bierque E."/>
            <person name="Girault D."/>
            <person name="Soupe-Gilbert M.-E."/>
            <person name="Picardeau M."/>
            <person name="Goarant C."/>
        </authorList>
    </citation>
    <scope>NUCLEOTIDE SEQUENCE [LARGE SCALE GENOMIC DNA]</scope>
    <source>
        <strain evidence="3">ATI7-C-A5</strain>
    </source>
</reference>
<dbReference type="OrthoDB" id="1376138at2"/>
<feature type="domain" description="Serine aminopeptidase S33" evidence="1">
    <location>
        <begin position="81"/>
        <end position="316"/>
    </location>
</feature>
<evidence type="ECO:0000313" key="4">
    <source>
        <dbReference type="Proteomes" id="UP000232122"/>
    </source>
</evidence>
<reference evidence="2 4" key="2">
    <citation type="journal article" date="2018" name="Microb. Genom.">
        <title>Deciphering the unexplored Leptospira diversity from soils uncovers genomic evolution to virulence.</title>
        <authorList>
            <person name="Thibeaux R."/>
            <person name="Iraola G."/>
            <person name="Ferres I."/>
            <person name="Bierque E."/>
            <person name="Girault D."/>
            <person name="Soupe-Gilbert M.E."/>
            <person name="Picardeau M."/>
            <person name="Goarant C."/>
        </authorList>
    </citation>
    <scope>NUCLEOTIDE SEQUENCE [LARGE SCALE GENOMIC DNA]</scope>
    <source>
        <strain evidence="2 4">ATI7-C-A5</strain>
    </source>
</reference>
<comment type="caution">
    <text evidence="3">The sequence shown here is derived from an EMBL/GenBank/DDBJ whole genome shotgun (WGS) entry which is preliminary data.</text>
</comment>
<dbReference type="SUPFAM" id="SSF53474">
    <property type="entry name" value="alpha/beta-Hydrolases"/>
    <property type="match status" value="1"/>
</dbReference>
<reference evidence="2" key="3">
    <citation type="submission" date="2023-10" db="EMBL/GenBank/DDBJ databases">
        <authorList>
            <person name="Picardeau M."/>
            <person name="Thibeaux R."/>
        </authorList>
    </citation>
    <scope>NUCLEOTIDE SEQUENCE</scope>
    <source>
        <strain evidence="2">ATI7-C-A5</strain>
    </source>
</reference>
<keyword evidence="4" id="KW-1185">Reference proteome</keyword>
<dbReference type="InterPro" id="IPR050228">
    <property type="entry name" value="Carboxylesterase_BioH"/>
</dbReference>
<dbReference type="PRINTS" id="PR00111">
    <property type="entry name" value="ABHYDROLASE"/>
</dbReference>
<dbReference type="PANTHER" id="PTHR43194:SF2">
    <property type="entry name" value="PEROXISOMAL MEMBRANE PROTEIN LPX1"/>
    <property type="match status" value="1"/>
</dbReference>
<dbReference type="Proteomes" id="UP000232122">
    <property type="component" value="Unassembled WGS sequence"/>
</dbReference>
<dbReference type="EMBL" id="NPEF02000011">
    <property type="protein sequence ID" value="MDV6235889.1"/>
    <property type="molecule type" value="Genomic_DNA"/>
</dbReference>
<dbReference type="InterPro" id="IPR000073">
    <property type="entry name" value="AB_hydrolase_1"/>
</dbReference>
<dbReference type="RefSeq" id="WP_100764653.1">
    <property type="nucleotide sequence ID" value="NZ_NPEF02000011.1"/>
</dbReference>
<dbReference type="AlphaFoldDB" id="A0A2N0BCG6"/>
<dbReference type="EMBL" id="NPEF01000023">
    <property type="protein sequence ID" value="PJZ94224.1"/>
    <property type="molecule type" value="Genomic_DNA"/>
</dbReference>
<organism evidence="3">
    <name type="scientific">Leptospira ellisii</name>
    <dbReference type="NCBI Taxonomy" id="2023197"/>
    <lineage>
        <taxon>Bacteria</taxon>
        <taxon>Pseudomonadati</taxon>
        <taxon>Spirochaetota</taxon>
        <taxon>Spirochaetia</taxon>
        <taxon>Leptospirales</taxon>
        <taxon>Leptospiraceae</taxon>
        <taxon>Leptospira</taxon>
    </lineage>
</organism>
<evidence type="ECO:0000259" key="1">
    <source>
        <dbReference type="Pfam" id="PF12146"/>
    </source>
</evidence>
<evidence type="ECO:0000313" key="2">
    <source>
        <dbReference type="EMBL" id="MDV6235889.1"/>
    </source>
</evidence>
<evidence type="ECO:0000313" key="3">
    <source>
        <dbReference type="EMBL" id="PJZ94224.1"/>
    </source>
</evidence>
<proteinExistence type="predicted"/>